<accession>A0ABS8YGC6</accession>
<dbReference type="RefSeq" id="WP_083858883.1">
    <property type="nucleotide sequence ID" value="NZ_JAJNBZ010000011.1"/>
</dbReference>
<dbReference type="EMBL" id="JAJNBZ010000011">
    <property type="protein sequence ID" value="MCE5170627.1"/>
    <property type="molecule type" value="Genomic_DNA"/>
</dbReference>
<gene>
    <name evidence="2" type="ORF">LQV63_15025</name>
</gene>
<dbReference type="InterPro" id="IPR052544">
    <property type="entry name" value="Bacteriocin_Proc_Enz"/>
</dbReference>
<sequence>MEGITIAKEYLWDLENDRSLLRRFYHKNSNSTKEFSSVNLKNLRSTKSWEIKPGITLPSFTAESEFEQLLRKRRTRRFQSKNTIDIVFIAKLLQFCAGITDHNHNLFSYPSPGALYPCTLFISMNTSQHDYVYRYNPYMHTLEEYALDQAKSINNVILDEELKKFPLKLYFSSDYQLLEEKYGELSYRLLCQEIGHIAQNISLYCEHKNFNSVCIGGFVESVFQSVVDDKYDLHYVMVVG</sequence>
<dbReference type="InterPro" id="IPR000415">
    <property type="entry name" value="Nitroreductase-like"/>
</dbReference>
<evidence type="ECO:0000259" key="1">
    <source>
        <dbReference type="Pfam" id="PF00881"/>
    </source>
</evidence>
<comment type="caution">
    <text evidence="2">The sequence shown here is derived from an EMBL/GenBank/DDBJ whole genome shotgun (WGS) entry which is preliminary data.</text>
</comment>
<keyword evidence="3" id="KW-1185">Reference proteome</keyword>
<dbReference type="CDD" id="cd02142">
    <property type="entry name" value="McbC_SagB-like_oxidoreductase"/>
    <property type="match status" value="1"/>
</dbReference>
<feature type="domain" description="Nitroreductase" evidence="1">
    <location>
        <begin position="71"/>
        <end position="239"/>
    </location>
</feature>
<proteinExistence type="predicted"/>
<evidence type="ECO:0000313" key="2">
    <source>
        <dbReference type="EMBL" id="MCE5170627.1"/>
    </source>
</evidence>
<dbReference type="SUPFAM" id="SSF55469">
    <property type="entry name" value="FMN-dependent nitroreductase-like"/>
    <property type="match status" value="1"/>
</dbReference>
<dbReference type="Proteomes" id="UP001199916">
    <property type="component" value="Unassembled WGS sequence"/>
</dbReference>
<name>A0ABS8YGC6_9BACL</name>
<dbReference type="PANTHER" id="PTHR43745">
    <property type="entry name" value="NITROREDUCTASE MJ1384-RELATED"/>
    <property type="match status" value="1"/>
</dbReference>
<dbReference type="Gene3D" id="3.40.109.10">
    <property type="entry name" value="NADH Oxidase"/>
    <property type="match status" value="1"/>
</dbReference>
<dbReference type="PANTHER" id="PTHR43745:SF2">
    <property type="entry name" value="NITROREDUCTASE MJ1384-RELATED"/>
    <property type="match status" value="1"/>
</dbReference>
<dbReference type="Pfam" id="PF00881">
    <property type="entry name" value="Nitroreductase"/>
    <property type="match status" value="1"/>
</dbReference>
<protein>
    <submittedName>
        <fullName evidence="2">SagB/ThcOx family dehydrogenase</fullName>
    </submittedName>
</protein>
<organism evidence="2 3">
    <name type="scientific">Paenibacillus profundus</name>
    <dbReference type="NCBI Taxonomy" id="1173085"/>
    <lineage>
        <taxon>Bacteria</taxon>
        <taxon>Bacillati</taxon>
        <taxon>Bacillota</taxon>
        <taxon>Bacilli</taxon>
        <taxon>Bacillales</taxon>
        <taxon>Paenibacillaceae</taxon>
        <taxon>Paenibacillus</taxon>
    </lineage>
</organism>
<reference evidence="2 3" key="1">
    <citation type="submission" date="2021-11" db="EMBL/GenBank/DDBJ databases">
        <title>Draft genome sequence of Paenibacillus profundus YoMME, a new Gram-positive bacteria with exoelectrogenic properties.</title>
        <authorList>
            <person name="Hubenova Y."/>
            <person name="Hubenova E."/>
            <person name="Manasiev Y."/>
            <person name="Peykov S."/>
            <person name="Mitov M."/>
        </authorList>
    </citation>
    <scope>NUCLEOTIDE SEQUENCE [LARGE SCALE GENOMIC DNA]</scope>
    <source>
        <strain evidence="2 3">YoMME</strain>
    </source>
</reference>
<dbReference type="InterPro" id="IPR029479">
    <property type="entry name" value="Nitroreductase"/>
</dbReference>
<evidence type="ECO:0000313" key="3">
    <source>
        <dbReference type="Proteomes" id="UP001199916"/>
    </source>
</evidence>